<evidence type="ECO:0000256" key="1">
    <source>
        <dbReference type="SAM" id="MobiDB-lite"/>
    </source>
</evidence>
<dbReference type="HOGENOM" id="CLU_1721025_0_0_11"/>
<dbReference type="KEGG" id="sesp:BN6_27790"/>
<feature type="compositionally biased region" description="Basic and acidic residues" evidence="1">
    <location>
        <begin position="13"/>
        <end position="30"/>
    </location>
</feature>
<accession>K0JVV0</accession>
<dbReference type="PATRIC" id="fig|1179773.3.peg.2777"/>
<gene>
    <name evidence="2" type="ordered locus">BN6_27790</name>
</gene>
<evidence type="ECO:0000313" key="3">
    <source>
        <dbReference type="Proteomes" id="UP000006281"/>
    </source>
</evidence>
<organism evidence="2 3">
    <name type="scientific">Saccharothrix espanaensis (strain ATCC 51144 / DSM 44229 / JCM 9112 / NBRC 15066 / NRRL 15764)</name>
    <dbReference type="NCBI Taxonomy" id="1179773"/>
    <lineage>
        <taxon>Bacteria</taxon>
        <taxon>Bacillati</taxon>
        <taxon>Actinomycetota</taxon>
        <taxon>Actinomycetes</taxon>
        <taxon>Pseudonocardiales</taxon>
        <taxon>Pseudonocardiaceae</taxon>
        <taxon>Saccharothrix</taxon>
    </lineage>
</organism>
<proteinExistence type="predicted"/>
<dbReference type="NCBIfam" id="NF046112">
    <property type="entry name" value="MSMEG_6209_Nter"/>
    <property type="match status" value="1"/>
</dbReference>
<keyword evidence="3" id="KW-1185">Reference proteome</keyword>
<name>K0JVV0_SACES</name>
<dbReference type="AlphaFoldDB" id="K0JVV0"/>
<feature type="compositionally biased region" description="Low complexity" evidence="1">
    <location>
        <begin position="1"/>
        <end position="12"/>
    </location>
</feature>
<evidence type="ECO:0000313" key="2">
    <source>
        <dbReference type="EMBL" id="CCH30091.1"/>
    </source>
</evidence>
<dbReference type="Proteomes" id="UP000006281">
    <property type="component" value="Chromosome"/>
</dbReference>
<reference evidence="2 3" key="1">
    <citation type="journal article" date="2012" name="BMC Genomics">
        <title>Complete genome sequence of Saccharothrix espanaensis DSM 44229T and comparison to the other completely sequenced Pseudonocardiaceae.</title>
        <authorList>
            <person name="Strobel T."/>
            <person name="Al-Dilaimi A."/>
            <person name="Blom J."/>
            <person name="Gessner A."/>
            <person name="Kalinowski J."/>
            <person name="Luzhetska M."/>
            <person name="Puhler A."/>
            <person name="Szczepanowski R."/>
            <person name="Bechthold A."/>
            <person name="Ruckert C."/>
        </authorList>
    </citation>
    <scope>NUCLEOTIDE SEQUENCE [LARGE SCALE GENOMIC DNA]</scope>
    <source>
        <strain evidence="3">ATCC 51144 / DSM 44229 / JCM 9112 / NBRC 15066 / NRRL 15764</strain>
    </source>
</reference>
<protein>
    <submittedName>
        <fullName evidence="2">Uncharacterized protein</fullName>
    </submittedName>
</protein>
<sequence length="152" mass="16957">MRSPRSVTTVSSRRPDASPRRARFGVDSHTRSPAVRRSVREVPRARSKQPRDPPSVHPAFLRNLPGLVTPRGPAVNRRHPLSKTADDFAAEHPDDHLAAVDARLIDHHPTVPAEEIRRLRREESSRLAGSRITSFAAILVERATRRRLAGGL</sequence>
<feature type="region of interest" description="Disordered" evidence="1">
    <location>
        <begin position="1"/>
        <end position="79"/>
    </location>
</feature>
<dbReference type="EMBL" id="HE804045">
    <property type="protein sequence ID" value="CCH30091.1"/>
    <property type="molecule type" value="Genomic_DNA"/>
</dbReference>